<dbReference type="PROSITE" id="PS51387">
    <property type="entry name" value="FAD_PCMH"/>
    <property type="match status" value="1"/>
</dbReference>
<dbReference type="PANTHER" id="PTHR42973">
    <property type="entry name" value="BINDING OXIDOREDUCTASE, PUTATIVE (AFU_ORTHOLOGUE AFUA_1G17690)-RELATED"/>
    <property type="match status" value="1"/>
</dbReference>
<keyword evidence="3" id="KW-0285">Flavoprotein</keyword>
<dbReference type="Gene3D" id="3.30.465.10">
    <property type="match status" value="2"/>
</dbReference>
<keyword evidence="5" id="KW-0560">Oxidoreductase</keyword>
<feature type="transmembrane region" description="Helical" evidence="6">
    <location>
        <begin position="34"/>
        <end position="66"/>
    </location>
</feature>
<dbReference type="SUPFAM" id="SSF56176">
    <property type="entry name" value="FAD-binding/transporter-associated domain-like"/>
    <property type="match status" value="1"/>
</dbReference>
<evidence type="ECO:0000256" key="5">
    <source>
        <dbReference type="ARBA" id="ARBA00023002"/>
    </source>
</evidence>
<keyword evidence="9" id="KW-1185">Reference proteome</keyword>
<sequence length="698" mass="76659">MQHLLKAFQYIELAVRQEEWRVPSGWKRHPCSQFCLVLSTSVVIMMMYSTLNSAVLVVSISLPLFVGASHIRSPITPISESVPYLPAYGEDLFNYEKTQLTDALIQQISSSKEGKFISKRIQFRIPNHAPKYPPQTKCKLLPGDADWPTEAEWSAFNYTLGGRLIATIPLASPCYANWNNYDKEKCAAINAVWSTSPPHFSDPASVFAPIFQGRTCMPTEIPADNCTLGGFPSYVVNVSTVAHIQLAVNFARNSNLRLVVKNTGHDSLGRPLGKGALSIWTHHLKDIRFNPRLRYDGYDGAVLKLGAGVQLSEVYDAAHKYGVTVVGGICTSIGYAGGYTLGGGHSPLSSFYGLAADNVLAIELVTSSGHFLTVTRSTSPELFWALRGGGGSTYGTVASIIIKAHPKLPGTVSQFRFTKTPNMTSSTFYAGVRAYWTHFPRFVDAGTWSHFWLRNSSGNVLFEVTPFYAPNHTVAEFNSLIQPFLTDLENLNIPLSMNTTFHPDFLSGVGPTLVDFGASTVRSGSRIFPRRNWENKKTLDETFNAMMNEVRRGGRISHGYTISPRLHSSNSPSSVHPAWRTAVAMMVGGVFVSPRATAAELSSLSASLTNDVFGEWRAVAPNSRGGAVYGNEADVNEPDWIEAAYGRENYGKLLRLKREWDPEGVFWANRGVGSEEWVVQDGGDRGIGTMDGRLCLKG</sequence>
<dbReference type="EMBL" id="JAGMWT010000004">
    <property type="protein sequence ID" value="KAH7130145.1"/>
    <property type="molecule type" value="Genomic_DNA"/>
</dbReference>
<protein>
    <recommendedName>
        <fullName evidence="7">FAD-binding PCMH-type domain-containing protein</fullName>
    </recommendedName>
</protein>
<evidence type="ECO:0000313" key="9">
    <source>
        <dbReference type="Proteomes" id="UP000700596"/>
    </source>
</evidence>
<dbReference type="InterPro" id="IPR006094">
    <property type="entry name" value="Oxid_FAD_bind_N"/>
</dbReference>
<keyword evidence="6" id="KW-1133">Transmembrane helix</keyword>
<proteinExistence type="inferred from homology"/>
<name>A0A9P9IT39_9PLEO</name>
<evidence type="ECO:0000256" key="2">
    <source>
        <dbReference type="ARBA" id="ARBA00005466"/>
    </source>
</evidence>
<evidence type="ECO:0000313" key="8">
    <source>
        <dbReference type="EMBL" id="KAH7130145.1"/>
    </source>
</evidence>
<comment type="cofactor">
    <cofactor evidence="1">
        <name>FAD</name>
        <dbReference type="ChEBI" id="CHEBI:57692"/>
    </cofactor>
</comment>
<evidence type="ECO:0000256" key="4">
    <source>
        <dbReference type="ARBA" id="ARBA00022827"/>
    </source>
</evidence>
<dbReference type="Pfam" id="PF01565">
    <property type="entry name" value="FAD_binding_4"/>
    <property type="match status" value="1"/>
</dbReference>
<dbReference type="InterPro" id="IPR016166">
    <property type="entry name" value="FAD-bd_PCMH"/>
</dbReference>
<dbReference type="OrthoDB" id="9983560at2759"/>
<evidence type="ECO:0000256" key="3">
    <source>
        <dbReference type="ARBA" id="ARBA00022630"/>
    </source>
</evidence>
<dbReference type="AlphaFoldDB" id="A0A9P9IT39"/>
<keyword evidence="4" id="KW-0274">FAD</keyword>
<dbReference type="InterPro" id="IPR036318">
    <property type="entry name" value="FAD-bd_PCMH-like_sf"/>
</dbReference>
<reference evidence="8" key="1">
    <citation type="journal article" date="2021" name="Nat. Commun.">
        <title>Genetic determinants of endophytism in the Arabidopsis root mycobiome.</title>
        <authorList>
            <person name="Mesny F."/>
            <person name="Miyauchi S."/>
            <person name="Thiergart T."/>
            <person name="Pickel B."/>
            <person name="Atanasova L."/>
            <person name="Karlsson M."/>
            <person name="Huettel B."/>
            <person name="Barry K.W."/>
            <person name="Haridas S."/>
            <person name="Chen C."/>
            <person name="Bauer D."/>
            <person name="Andreopoulos W."/>
            <person name="Pangilinan J."/>
            <person name="LaButti K."/>
            <person name="Riley R."/>
            <person name="Lipzen A."/>
            <person name="Clum A."/>
            <person name="Drula E."/>
            <person name="Henrissat B."/>
            <person name="Kohler A."/>
            <person name="Grigoriev I.V."/>
            <person name="Martin F.M."/>
            <person name="Hacquard S."/>
        </authorList>
    </citation>
    <scope>NUCLEOTIDE SEQUENCE</scope>
    <source>
        <strain evidence="8">MPI-CAGE-CH-0243</strain>
    </source>
</reference>
<accession>A0A9P9IT39</accession>
<gene>
    <name evidence="8" type="ORF">B0J11DRAFT_503949</name>
</gene>
<dbReference type="GO" id="GO:0071949">
    <property type="term" value="F:FAD binding"/>
    <property type="evidence" value="ECO:0007669"/>
    <property type="project" value="InterPro"/>
</dbReference>
<organism evidence="8 9">
    <name type="scientific">Dendryphion nanum</name>
    <dbReference type="NCBI Taxonomy" id="256645"/>
    <lineage>
        <taxon>Eukaryota</taxon>
        <taxon>Fungi</taxon>
        <taxon>Dikarya</taxon>
        <taxon>Ascomycota</taxon>
        <taxon>Pezizomycotina</taxon>
        <taxon>Dothideomycetes</taxon>
        <taxon>Pleosporomycetidae</taxon>
        <taxon>Pleosporales</taxon>
        <taxon>Torulaceae</taxon>
        <taxon>Dendryphion</taxon>
    </lineage>
</organism>
<dbReference type="Pfam" id="PF08031">
    <property type="entry name" value="BBE"/>
    <property type="match status" value="1"/>
</dbReference>
<dbReference type="InterPro" id="IPR016169">
    <property type="entry name" value="FAD-bd_PCMH_sub2"/>
</dbReference>
<dbReference type="PANTHER" id="PTHR42973:SF39">
    <property type="entry name" value="FAD-BINDING PCMH-TYPE DOMAIN-CONTAINING PROTEIN"/>
    <property type="match status" value="1"/>
</dbReference>
<feature type="domain" description="FAD-binding PCMH-type" evidence="7">
    <location>
        <begin position="228"/>
        <end position="407"/>
    </location>
</feature>
<comment type="caution">
    <text evidence="8">The sequence shown here is derived from an EMBL/GenBank/DDBJ whole genome shotgun (WGS) entry which is preliminary data.</text>
</comment>
<dbReference type="InterPro" id="IPR012951">
    <property type="entry name" value="BBE"/>
</dbReference>
<dbReference type="GO" id="GO:0016491">
    <property type="term" value="F:oxidoreductase activity"/>
    <property type="evidence" value="ECO:0007669"/>
    <property type="project" value="UniProtKB-KW"/>
</dbReference>
<dbReference type="InterPro" id="IPR050416">
    <property type="entry name" value="FAD-linked_Oxidoreductase"/>
</dbReference>
<keyword evidence="6" id="KW-0812">Transmembrane</keyword>
<evidence type="ECO:0000259" key="7">
    <source>
        <dbReference type="PROSITE" id="PS51387"/>
    </source>
</evidence>
<keyword evidence="6" id="KW-0472">Membrane</keyword>
<comment type="similarity">
    <text evidence="2">Belongs to the oxygen-dependent FAD-linked oxidoreductase family.</text>
</comment>
<evidence type="ECO:0000256" key="6">
    <source>
        <dbReference type="SAM" id="Phobius"/>
    </source>
</evidence>
<evidence type="ECO:0000256" key="1">
    <source>
        <dbReference type="ARBA" id="ARBA00001974"/>
    </source>
</evidence>
<dbReference type="Proteomes" id="UP000700596">
    <property type="component" value="Unassembled WGS sequence"/>
</dbReference>